<keyword evidence="7" id="KW-0482">Metalloprotease</keyword>
<feature type="compositionally biased region" description="Acidic residues" evidence="9">
    <location>
        <begin position="35"/>
        <end position="71"/>
    </location>
</feature>
<feature type="region of interest" description="Disordered" evidence="9">
    <location>
        <begin position="32"/>
        <end position="73"/>
    </location>
</feature>
<evidence type="ECO:0000256" key="7">
    <source>
        <dbReference type="ARBA" id="ARBA00023049"/>
    </source>
</evidence>
<keyword evidence="12" id="KW-1185">Reference proteome</keyword>
<evidence type="ECO:0000256" key="9">
    <source>
        <dbReference type="SAM" id="MobiDB-lite"/>
    </source>
</evidence>
<dbReference type="EMBL" id="BAAADA010000141">
    <property type="protein sequence ID" value="GAA0488483.1"/>
    <property type="molecule type" value="Genomic_DNA"/>
</dbReference>
<dbReference type="SUPFAM" id="SSF55166">
    <property type="entry name" value="Hedgehog/DD-peptidase"/>
    <property type="match status" value="1"/>
</dbReference>
<evidence type="ECO:0000313" key="12">
    <source>
        <dbReference type="Proteomes" id="UP001410648"/>
    </source>
</evidence>
<dbReference type="Proteomes" id="UP001410648">
    <property type="component" value="Unassembled WGS sequence"/>
</dbReference>
<dbReference type="InterPro" id="IPR009045">
    <property type="entry name" value="Zn_M74/Hedgehog-like"/>
</dbReference>
<protein>
    <recommendedName>
        <fullName evidence="10">SH3b domain-containing protein</fullName>
    </recommendedName>
</protein>
<evidence type="ECO:0000256" key="8">
    <source>
        <dbReference type="ARBA" id="ARBA00023316"/>
    </source>
</evidence>
<dbReference type="Gene3D" id="3.30.1380.10">
    <property type="match status" value="1"/>
</dbReference>
<organism evidence="11 12">
    <name type="scientific">Alkalibacterium indicireducens</name>
    <dbReference type="NCBI Taxonomy" id="398758"/>
    <lineage>
        <taxon>Bacteria</taxon>
        <taxon>Bacillati</taxon>
        <taxon>Bacillota</taxon>
        <taxon>Bacilli</taxon>
        <taxon>Lactobacillales</taxon>
        <taxon>Carnobacteriaceae</taxon>
        <taxon>Alkalibacterium</taxon>
    </lineage>
</organism>
<accession>A0ABP3KWJ5</accession>
<evidence type="ECO:0000256" key="1">
    <source>
        <dbReference type="ARBA" id="ARBA00001362"/>
    </source>
</evidence>
<evidence type="ECO:0000259" key="10">
    <source>
        <dbReference type="Pfam" id="PF08239"/>
    </source>
</evidence>
<evidence type="ECO:0000313" key="11">
    <source>
        <dbReference type="EMBL" id="GAA0488483.1"/>
    </source>
</evidence>
<dbReference type="PANTHER" id="PTHR43126:SF1">
    <property type="entry name" value="D-ALANYL-D-ALANINE DIPEPTIDASE"/>
    <property type="match status" value="1"/>
</dbReference>
<dbReference type="Pfam" id="PF08239">
    <property type="entry name" value="SH3_3"/>
    <property type="match status" value="1"/>
</dbReference>
<sequence>MNRNKPLVVSLLVGLIILVSVIAVLWNRTSPGFPDPDEGAEQEQEQPAEPDTDEEPEDTDQEEPAGEEPEEQVVTRYEESMFDLPVTGAGGFTSVNTHLRETASEDAESLTILPAGTPFYIIEEQGNWWHVQTEDQEGWLSNQLAFINLPDVLPSAIYDNPNTYGSIFRSSYTDIPGITGEVLYEGYGMNERLDREEFIMPIIYSTAHKIAEAQQAALENNETLVIMEAFRPSTAQVLVNEQLSELAEQNEEVMHGLTEAPWTMNWFINEGVSNHQRGLAVDLTLARVESLEERIIDHYIVPQVTEYAIYEMYSPIFELSTASAKLERPIAARDRVGWQDIPYMNHVNEEAIRLEAYMFEADLIPIASEWWHFNDIDVLEEFEEELGDGNFHLDTVINRLPSDVGLVE</sequence>
<evidence type="ECO:0000256" key="3">
    <source>
        <dbReference type="ARBA" id="ARBA00022723"/>
    </source>
</evidence>
<evidence type="ECO:0000256" key="2">
    <source>
        <dbReference type="ARBA" id="ARBA00022670"/>
    </source>
</evidence>
<evidence type="ECO:0000256" key="5">
    <source>
        <dbReference type="ARBA" id="ARBA00022833"/>
    </source>
</evidence>
<dbReference type="PANTHER" id="PTHR43126">
    <property type="entry name" value="D-ALANYL-D-ALANINE DIPEPTIDASE"/>
    <property type="match status" value="1"/>
</dbReference>
<keyword evidence="5" id="KW-0862">Zinc</keyword>
<name>A0ABP3KWJ5_9LACT</name>
<gene>
    <name evidence="11" type="ORF">GCM10008936_15830</name>
</gene>
<keyword evidence="4" id="KW-0378">Hydrolase</keyword>
<reference evidence="12" key="1">
    <citation type="journal article" date="2019" name="Int. J. Syst. Evol. Microbiol.">
        <title>The Global Catalogue of Microorganisms (GCM) 10K type strain sequencing project: providing services to taxonomists for standard genome sequencing and annotation.</title>
        <authorList>
            <consortium name="The Broad Institute Genomics Platform"/>
            <consortium name="The Broad Institute Genome Sequencing Center for Infectious Disease"/>
            <person name="Wu L."/>
            <person name="Ma J."/>
        </authorList>
    </citation>
    <scope>NUCLEOTIDE SEQUENCE [LARGE SCALE GENOMIC DNA]</scope>
    <source>
        <strain evidence="12">JCM 14232</strain>
    </source>
</reference>
<comment type="caution">
    <text evidence="11">The sequence shown here is derived from an EMBL/GenBank/DDBJ whole genome shotgun (WGS) entry which is preliminary data.</text>
</comment>
<evidence type="ECO:0000256" key="6">
    <source>
        <dbReference type="ARBA" id="ARBA00022997"/>
    </source>
</evidence>
<comment type="catalytic activity">
    <reaction evidence="1">
        <text>D-alanyl-D-alanine + H2O = 2 D-alanine</text>
        <dbReference type="Rhea" id="RHEA:20661"/>
        <dbReference type="ChEBI" id="CHEBI:15377"/>
        <dbReference type="ChEBI" id="CHEBI:57416"/>
        <dbReference type="ChEBI" id="CHEBI:57822"/>
        <dbReference type="EC" id="3.4.13.22"/>
    </reaction>
</comment>
<dbReference type="RefSeq" id="WP_346024992.1">
    <property type="nucleotide sequence ID" value="NZ_BAAADA010000141.1"/>
</dbReference>
<feature type="domain" description="SH3b" evidence="10">
    <location>
        <begin position="98"/>
        <end position="143"/>
    </location>
</feature>
<keyword evidence="2" id="KW-0645">Protease</keyword>
<dbReference type="Gene3D" id="2.30.30.40">
    <property type="entry name" value="SH3 Domains"/>
    <property type="match status" value="1"/>
</dbReference>
<dbReference type="InterPro" id="IPR000755">
    <property type="entry name" value="A_A_dipeptidase"/>
</dbReference>
<dbReference type="InterPro" id="IPR003646">
    <property type="entry name" value="SH3-like_bac-type"/>
</dbReference>
<keyword evidence="3" id="KW-0479">Metal-binding</keyword>
<evidence type="ECO:0000256" key="4">
    <source>
        <dbReference type="ARBA" id="ARBA00022801"/>
    </source>
</evidence>
<keyword evidence="6" id="KW-0224">Dipeptidase</keyword>
<proteinExistence type="predicted"/>
<keyword evidence="8" id="KW-0961">Cell wall biogenesis/degradation</keyword>